<comment type="caution">
    <text evidence="1">The sequence shown here is derived from an EMBL/GenBank/DDBJ whole genome shotgun (WGS) entry which is preliminary data.</text>
</comment>
<gene>
    <name evidence="1" type="ORF">NDU88_000293</name>
</gene>
<sequence length="68" mass="6931">PLIHVTRHPHLWHVALCGLSASGRGVWSVVGGITRPPLLIASPVLGGSPRGLAGAPSVGLKGQREDPA</sequence>
<proteinExistence type="predicted"/>
<accession>A0AAV7LVW5</accession>
<name>A0AAV7LVW5_PLEWA</name>
<dbReference type="Proteomes" id="UP001066276">
    <property type="component" value="Chromosome 10"/>
</dbReference>
<feature type="non-terminal residue" evidence="1">
    <location>
        <position position="68"/>
    </location>
</feature>
<keyword evidence="2" id="KW-1185">Reference proteome</keyword>
<protein>
    <submittedName>
        <fullName evidence="1">Uncharacterized protein</fullName>
    </submittedName>
</protein>
<organism evidence="1 2">
    <name type="scientific">Pleurodeles waltl</name>
    <name type="common">Iberian ribbed newt</name>
    <dbReference type="NCBI Taxonomy" id="8319"/>
    <lineage>
        <taxon>Eukaryota</taxon>
        <taxon>Metazoa</taxon>
        <taxon>Chordata</taxon>
        <taxon>Craniata</taxon>
        <taxon>Vertebrata</taxon>
        <taxon>Euteleostomi</taxon>
        <taxon>Amphibia</taxon>
        <taxon>Batrachia</taxon>
        <taxon>Caudata</taxon>
        <taxon>Salamandroidea</taxon>
        <taxon>Salamandridae</taxon>
        <taxon>Pleurodelinae</taxon>
        <taxon>Pleurodeles</taxon>
    </lineage>
</organism>
<reference evidence="1" key="1">
    <citation type="journal article" date="2022" name="bioRxiv">
        <title>Sequencing and chromosome-scale assembly of the giantPleurodeles waltlgenome.</title>
        <authorList>
            <person name="Brown T."/>
            <person name="Elewa A."/>
            <person name="Iarovenko S."/>
            <person name="Subramanian E."/>
            <person name="Araus A.J."/>
            <person name="Petzold A."/>
            <person name="Susuki M."/>
            <person name="Suzuki K.-i.T."/>
            <person name="Hayashi T."/>
            <person name="Toyoda A."/>
            <person name="Oliveira C."/>
            <person name="Osipova E."/>
            <person name="Leigh N.D."/>
            <person name="Simon A."/>
            <person name="Yun M.H."/>
        </authorList>
    </citation>
    <scope>NUCLEOTIDE SEQUENCE</scope>
    <source>
        <strain evidence="1">20211129_DDA</strain>
        <tissue evidence="1">Liver</tissue>
    </source>
</reference>
<evidence type="ECO:0000313" key="1">
    <source>
        <dbReference type="EMBL" id="KAJ1095123.1"/>
    </source>
</evidence>
<evidence type="ECO:0000313" key="2">
    <source>
        <dbReference type="Proteomes" id="UP001066276"/>
    </source>
</evidence>
<feature type="non-terminal residue" evidence="1">
    <location>
        <position position="1"/>
    </location>
</feature>
<dbReference type="AlphaFoldDB" id="A0AAV7LVW5"/>
<dbReference type="EMBL" id="JANPWB010000014">
    <property type="protein sequence ID" value="KAJ1095123.1"/>
    <property type="molecule type" value="Genomic_DNA"/>
</dbReference>